<evidence type="ECO:0000313" key="5">
    <source>
        <dbReference type="EMBL" id="KGM54199.1"/>
    </source>
</evidence>
<dbReference type="CDD" id="cd00082">
    <property type="entry name" value="HisKA"/>
    <property type="match status" value="1"/>
</dbReference>
<evidence type="ECO:0000256" key="3">
    <source>
        <dbReference type="ARBA" id="ARBA00022553"/>
    </source>
</evidence>
<dbReference type="eggNOG" id="COG2205">
    <property type="taxonomic scope" value="Bacteria"/>
</dbReference>
<dbReference type="PANTHER" id="PTHR43547">
    <property type="entry name" value="TWO-COMPONENT HISTIDINE KINASE"/>
    <property type="match status" value="1"/>
</dbReference>
<dbReference type="Gene3D" id="3.30.565.10">
    <property type="entry name" value="Histidine kinase-like ATPase, C-terminal domain"/>
    <property type="match status" value="1"/>
</dbReference>
<evidence type="ECO:0000256" key="2">
    <source>
        <dbReference type="ARBA" id="ARBA00012438"/>
    </source>
</evidence>
<keyword evidence="3" id="KW-0597">Phosphoprotein</keyword>
<dbReference type="InterPro" id="IPR036097">
    <property type="entry name" value="HisK_dim/P_sf"/>
</dbReference>
<dbReference type="OrthoDB" id="6020845at2"/>
<keyword evidence="6" id="KW-1185">Reference proteome</keyword>
<feature type="domain" description="Histidine kinase" evidence="4">
    <location>
        <begin position="27"/>
        <end position="233"/>
    </location>
</feature>
<sequence>MDDRQHKPGENDGAAEVTDPAFRFFDRLAHDLRGPLSPLQTAAYLLRRDDLEPERREELLRIIDRQTTRLSSMVQEVSDWMRARDARLVGRRDPVSVPMLLDLAEANLGSGVELEPAPGLDEVWVEADPQRLLQVLWTLADFLGTRASRVKLRVLPEAGDRVAFMMVADGARWNDEAERRSLFDAPQTIPFDEGLGMRLLVARAIAVAHGGTLDAVETGDGHAGICLGIPRAAGL</sequence>
<gene>
    <name evidence="5" type="ORF">N799_09985</name>
</gene>
<evidence type="ECO:0000256" key="1">
    <source>
        <dbReference type="ARBA" id="ARBA00000085"/>
    </source>
</evidence>
<dbReference type="EC" id="2.7.13.3" evidence="2"/>
<organism evidence="5 6">
    <name type="scientific">Lysobacter arseniciresistens ZS79</name>
    <dbReference type="NCBI Taxonomy" id="913325"/>
    <lineage>
        <taxon>Bacteria</taxon>
        <taxon>Pseudomonadati</taxon>
        <taxon>Pseudomonadota</taxon>
        <taxon>Gammaproteobacteria</taxon>
        <taxon>Lysobacterales</taxon>
        <taxon>Lysobacteraceae</taxon>
        <taxon>Novilysobacter</taxon>
    </lineage>
</organism>
<comment type="catalytic activity">
    <reaction evidence="1">
        <text>ATP + protein L-histidine = ADP + protein N-phospho-L-histidine.</text>
        <dbReference type="EC" id="2.7.13.3"/>
    </reaction>
</comment>
<dbReference type="EMBL" id="AVPT01000029">
    <property type="protein sequence ID" value="KGM54199.1"/>
    <property type="molecule type" value="Genomic_DNA"/>
</dbReference>
<dbReference type="InterPro" id="IPR005467">
    <property type="entry name" value="His_kinase_dom"/>
</dbReference>
<evidence type="ECO:0000259" key="4">
    <source>
        <dbReference type="PROSITE" id="PS50109"/>
    </source>
</evidence>
<dbReference type="AlphaFoldDB" id="A0A0A0EUH7"/>
<dbReference type="PROSITE" id="PS50109">
    <property type="entry name" value="HIS_KIN"/>
    <property type="match status" value="1"/>
</dbReference>
<dbReference type="SUPFAM" id="SSF47384">
    <property type="entry name" value="Homodimeric domain of signal transducing histidine kinase"/>
    <property type="match status" value="1"/>
</dbReference>
<dbReference type="GO" id="GO:0000155">
    <property type="term" value="F:phosphorelay sensor kinase activity"/>
    <property type="evidence" value="ECO:0007669"/>
    <property type="project" value="InterPro"/>
</dbReference>
<dbReference type="STRING" id="913325.N799_09985"/>
<dbReference type="InterPro" id="IPR003661">
    <property type="entry name" value="HisK_dim/P_dom"/>
</dbReference>
<dbReference type="PANTHER" id="PTHR43547:SF2">
    <property type="entry name" value="HYBRID SIGNAL TRANSDUCTION HISTIDINE KINASE C"/>
    <property type="match status" value="1"/>
</dbReference>
<dbReference type="RefSeq" id="WP_036212748.1">
    <property type="nucleotide sequence ID" value="NZ_AVPT01000029.1"/>
</dbReference>
<name>A0A0A0EUH7_9GAMM</name>
<dbReference type="Gene3D" id="1.10.287.130">
    <property type="match status" value="1"/>
</dbReference>
<dbReference type="Pfam" id="PF00512">
    <property type="entry name" value="HisKA"/>
    <property type="match status" value="1"/>
</dbReference>
<accession>A0A0A0EUH7</accession>
<evidence type="ECO:0000313" key="6">
    <source>
        <dbReference type="Proteomes" id="UP000029989"/>
    </source>
</evidence>
<dbReference type="InterPro" id="IPR036890">
    <property type="entry name" value="HATPase_C_sf"/>
</dbReference>
<dbReference type="SUPFAM" id="SSF55874">
    <property type="entry name" value="ATPase domain of HSP90 chaperone/DNA topoisomerase II/histidine kinase"/>
    <property type="match status" value="1"/>
</dbReference>
<comment type="caution">
    <text evidence="5">The sequence shown here is derived from an EMBL/GenBank/DDBJ whole genome shotgun (WGS) entry which is preliminary data.</text>
</comment>
<dbReference type="Proteomes" id="UP000029989">
    <property type="component" value="Unassembled WGS sequence"/>
</dbReference>
<protein>
    <recommendedName>
        <fullName evidence="2">histidine kinase</fullName>
        <ecNumber evidence="2">2.7.13.3</ecNumber>
    </recommendedName>
</protein>
<reference evidence="5 6" key="1">
    <citation type="journal article" date="2015" name="Stand. Genomic Sci.">
        <title>Genomic information of the arsenic-resistant bacterium Lysobacter arseniciresistens type strain ZS79(T) and comparison of Lysobacter draft genomes.</title>
        <authorList>
            <person name="Liu L."/>
            <person name="Zhang S."/>
            <person name="Luo M."/>
            <person name="Wang G."/>
        </authorList>
    </citation>
    <scope>NUCLEOTIDE SEQUENCE [LARGE SCALE GENOMIC DNA]</scope>
    <source>
        <strain evidence="5 6">ZS79</strain>
    </source>
</reference>
<proteinExistence type="predicted"/>
<dbReference type="SMART" id="SM00388">
    <property type="entry name" value="HisKA"/>
    <property type="match status" value="1"/>
</dbReference>